<dbReference type="Pfam" id="PF13822">
    <property type="entry name" value="ACC_epsilon"/>
    <property type="match status" value="1"/>
</dbReference>
<proteinExistence type="predicted"/>
<feature type="region of interest" description="Disordered" evidence="1">
    <location>
        <begin position="35"/>
        <end position="65"/>
    </location>
</feature>
<accession>A0AAU1ZV70</accession>
<evidence type="ECO:0000256" key="1">
    <source>
        <dbReference type="SAM" id="MobiDB-lite"/>
    </source>
</evidence>
<protein>
    <recommendedName>
        <fullName evidence="3">Acyl-CoA carboxylase subunit epsilon</fullName>
    </recommendedName>
</protein>
<dbReference type="AlphaFoldDB" id="A0AAU1ZV70"/>
<name>A0AAU1ZV70_9ACTN</name>
<reference evidence="2" key="1">
    <citation type="submission" date="2022-10" db="EMBL/GenBank/DDBJ databases">
        <title>The complete genomes of actinobacterial strains from the NBC collection.</title>
        <authorList>
            <person name="Joergensen T.S."/>
            <person name="Alvarez Arevalo M."/>
            <person name="Sterndorff E.B."/>
            <person name="Faurdal D."/>
            <person name="Vuksanovic O."/>
            <person name="Mourched A.-S."/>
            <person name="Charusanti P."/>
            <person name="Shaw S."/>
            <person name="Blin K."/>
            <person name="Weber T."/>
        </authorList>
    </citation>
    <scope>NUCLEOTIDE SEQUENCE</scope>
    <source>
        <strain evidence="2">NBC_00093</strain>
    </source>
</reference>
<dbReference type="GO" id="GO:0003989">
    <property type="term" value="F:acetyl-CoA carboxylase activity"/>
    <property type="evidence" value="ECO:0007669"/>
    <property type="project" value="InterPro"/>
</dbReference>
<evidence type="ECO:0000313" key="2">
    <source>
        <dbReference type="EMBL" id="WTT16331.1"/>
    </source>
</evidence>
<organism evidence="2">
    <name type="scientific">Streptomyces sp. NBC_00093</name>
    <dbReference type="NCBI Taxonomy" id="2975649"/>
    <lineage>
        <taxon>Bacteria</taxon>
        <taxon>Bacillati</taxon>
        <taxon>Actinomycetota</taxon>
        <taxon>Actinomycetes</taxon>
        <taxon>Kitasatosporales</taxon>
        <taxon>Streptomycetaceae</taxon>
        <taxon>Streptomyces</taxon>
    </lineage>
</organism>
<dbReference type="InterPro" id="IPR032716">
    <property type="entry name" value="ACC_epsilon"/>
</dbReference>
<sequence length="65" mass="6937">MTIWQITKGVPTAEETAALAAVLATVLGRVAAAGPAEVTEPRRTGAAWHRPHRDPHPSAGMWRGR</sequence>
<evidence type="ECO:0008006" key="3">
    <source>
        <dbReference type="Google" id="ProtNLM"/>
    </source>
</evidence>
<dbReference type="GO" id="GO:0004658">
    <property type="term" value="F:propionyl-CoA carboxylase activity"/>
    <property type="evidence" value="ECO:0007669"/>
    <property type="project" value="InterPro"/>
</dbReference>
<dbReference type="EMBL" id="CP108222">
    <property type="protein sequence ID" value="WTT16331.1"/>
    <property type="molecule type" value="Genomic_DNA"/>
</dbReference>
<gene>
    <name evidence="2" type="ORF">OHA22_12740</name>
</gene>